<dbReference type="EMBL" id="CZBU01000003">
    <property type="protein sequence ID" value="CUQ77142.1"/>
    <property type="molecule type" value="Genomic_DNA"/>
</dbReference>
<dbReference type="Proteomes" id="UP000095621">
    <property type="component" value="Unassembled WGS sequence"/>
</dbReference>
<accession>A0A174YTV9</accession>
<gene>
    <name evidence="1" type="ORF">ERS852490_01415</name>
</gene>
<evidence type="ECO:0000313" key="2">
    <source>
        <dbReference type="Proteomes" id="UP000095621"/>
    </source>
</evidence>
<sequence length="63" mass="7507">MIKYINEMCEKYKCDIQLTFKLYGELRIVVVANGHMDYLMIDSNTDENTVKRSIEDTIRRCLQ</sequence>
<organism evidence="1 2">
    <name type="scientific">Lachnospira eligens</name>
    <dbReference type="NCBI Taxonomy" id="39485"/>
    <lineage>
        <taxon>Bacteria</taxon>
        <taxon>Bacillati</taxon>
        <taxon>Bacillota</taxon>
        <taxon>Clostridia</taxon>
        <taxon>Lachnospirales</taxon>
        <taxon>Lachnospiraceae</taxon>
        <taxon>Lachnospira</taxon>
    </lineage>
</organism>
<proteinExistence type="predicted"/>
<evidence type="ECO:0000313" key="1">
    <source>
        <dbReference type="EMBL" id="CUQ77142.1"/>
    </source>
</evidence>
<dbReference type="AlphaFoldDB" id="A0A174YTV9"/>
<protein>
    <submittedName>
        <fullName evidence="1">Uncharacterized protein</fullName>
    </submittedName>
</protein>
<reference evidence="1 2" key="1">
    <citation type="submission" date="2015-09" db="EMBL/GenBank/DDBJ databases">
        <authorList>
            <consortium name="Pathogen Informatics"/>
        </authorList>
    </citation>
    <scope>NUCLEOTIDE SEQUENCE [LARGE SCALE GENOMIC DNA]</scope>
    <source>
        <strain evidence="1 2">2789STDY5834875</strain>
    </source>
</reference>
<name>A0A174YTV9_9FIRM</name>